<reference evidence="4" key="1">
    <citation type="submission" date="2013-01" db="EMBL/GenBank/DDBJ databases">
        <title>Draft Genome Sequence of a Mulberry Tree, Morus notabilis C.K. Schneid.</title>
        <authorList>
            <person name="He N."/>
            <person name="Zhao S."/>
        </authorList>
    </citation>
    <scope>NUCLEOTIDE SEQUENCE</scope>
</reference>
<dbReference type="EMBL" id="KE345516">
    <property type="protein sequence ID" value="EXC05033.1"/>
    <property type="molecule type" value="Genomic_DNA"/>
</dbReference>
<feature type="compositionally biased region" description="Basic and acidic residues" evidence="1">
    <location>
        <begin position="183"/>
        <end position="194"/>
    </location>
</feature>
<name>W9SG81_9ROSA</name>
<dbReference type="AlphaFoldDB" id="W9SG81"/>
<dbReference type="Pfam" id="PF02541">
    <property type="entry name" value="Ppx-GppA"/>
    <property type="match status" value="1"/>
</dbReference>
<dbReference type="eggNOG" id="KOG4197">
    <property type="taxonomic scope" value="Eukaryota"/>
</dbReference>
<accession>W9SG81</accession>
<dbReference type="SUPFAM" id="SSF53067">
    <property type="entry name" value="Actin-like ATPase domain"/>
    <property type="match status" value="1"/>
</dbReference>
<gene>
    <name evidence="3" type="ORF">L484_019281</name>
</gene>
<dbReference type="PANTHER" id="PTHR30005">
    <property type="entry name" value="EXOPOLYPHOSPHATASE"/>
    <property type="match status" value="1"/>
</dbReference>
<sequence>MDRKSMAFLNLIKKRKSMASSSSAIPPPTPSSPSSLFAAINMGTNSFKLLIVRAHPTSCFLPFLCRKDLVLLGRRHYHQTPTSPFAISAFSELRTLKALNTFQTLLQAHNIPTTHTRCVATSAVRETTNKSEFLENVREKTGLEVEVLSGEMLQFFPVFEKLVLCVDIGGGGASQERGASQRRRAENGGNEKMKNGVLYRRKRIRREERRSSAGKKAKESALKNG</sequence>
<feature type="region of interest" description="Disordered" evidence="1">
    <location>
        <begin position="172"/>
        <end position="225"/>
    </location>
</feature>
<feature type="compositionally biased region" description="Basic and acidic residues" evidence="1">
    <location>
        <begin position="205"/>
        <end position="225"/>
    </location>
</feature>
<evidence type="ECO:0000256" key="1">
    <source>
        <dbReference type="SAM" id="MobiDB-lite"/>
    </source>
</evidence>
<organism evidence="3 4">
    <name type="scientific">Morus notabilis</name>
    <dbReference type="NCBI Taxonomy" id="981085"/>
    <lineage>
        <taxon>Eukaryota</taxon>
        <taxon>Viridiplantae</taxon>
        <taxon>Streptophyta</taxon>
        <taxon>Embryophyta</taxon>
        <taxon>Tracheophyta</taxon>
        <taxon>Spermatophyta</taxon>
        <taxon>Magnoliopsida</taxon>
        <taxon>eudicotyledons</taxon>
        <taxon>Gunneridae</taxon>
        <taxon>Pentapetalae</taxon>
        <taxon>rosids</taxon>
        <taxon>fabids</taxon>
        <taxon>Rosales</taxon>
        <taxon>Moraceae</taxon>
        <taxon>Moreae</taxon>
        <taxon>Morus</taxon>
    </lineage>
</organism>
<protein>
    <recommendedName>
        <fullName evidence="2">Ppx/GppA phosphatase N-terminal domain-containing protein</fullName>
    </recommendedName>
</protein>
<dbReference type="KEGG" id="mnt:21402227"/>
<keyword evidence="4" id="KW-1185">Reference proteome</keyword>
<dbReference type="InterPro" id="IPR003695">
    <property type="entry name" value="Ppx_GppA_N"/>
</dbReference>
<evidence type="ECO:0000313" key="4">
    <source>
        <dbReference type="Proteomes" id="UP000030645"/>
    </source>
</evidence>
<evidence type="ECO:0000313" key="3">
    <source>
        <dbReference type="EMBL" id="EXC05033.1"/>
    </source>
</evidence>
<proteinExistence type="predicted"/>
<dbReference type="Proteomes" id="UP000030645">
    <property type="component" value="Unassembled WGS sequence"/>
</dbReference>
<dbReference type="PANTHER" id="PTHR30005:SF0">
    <property type="entry name" value="RETROGRADE REGULATION PROTEIN 2"/>
    <property type="match status" value="1"/>
</dbReference>
<dbReference type="GO" id="GO:0016462">
    <property type="term" value="F:pyrophosphatase activity"/>
    <property type="evidence" value="ECO:0007669"/>
    <property type="project" value="TreeGrafter"/>
</dbReference>
<dbReference type="InterPro" id="IPR050273">
    <property type="entry name" value="GppA/Ppx_hydrolase"/>
</dbReference>
<evidence type="ECO:0000259" key="2">
    <source>
        <dbReference type="Pfam" id="PF02541"/>
    </source>
</evidence>
<dbReference type="InterPro" id="IPR043129">
    <property type="entry name" value="ATPase_NBD"/>
</dbReference>
<dbReference type="OrthoDB" id="2014654at2759"/>
<dbReference type="Gene3D" id="3.30.420.40">
    <property type="match status" value="1"/>
</dbReference>
<feature type="domain" description="Ppx/GppA phosphatase N-terminal" evidence="2">
    <location>
        <begin position="94"/>
        <end position="171"/>
    </location>
</feature>